<dbReference type="SUPFAM" id="SSF52047">
    <property type="entry name" value="RNI-like"/>
    <property type="match status" value="3"/>
</dbReference>
<dbReference type="EMBL" id="JBEHCU010005926">
    <property type="protein sequence ID" value="KAL1398350.1"/>
    <property type="molecule type" value="Genomic_DNA"/>
</dbReference>
<gene>
    <name evidence="2" type="ORF">pipiens_009040</name>
</gene>
<dbReference type="Gene3D" id="1.20.1280.50">
    <property type="match status" value="1"/>
</dbReference>
<evidence type="ECO:0000313" key="2">
    <source>
        <dbReference type="EMBL" id="KAL1398350.1"/>
    </source>
</evidence>
<organism evidence="2 3">
    <name type="scientific">Culex pipiens pipiens</name>
    <name type="common">Northern house mosquito</name>
    <dbReference type="NCBI Taxonomy" id="38569"/>
    <lineage>
        <taxon>Eukaryota</taxon>
        <taxon>Metazoa</taxon>
        <taxon>Ecdysozoa</taxon>
        <taxon>Arthropoda</taxon>
        <taxon>Hexapoda</taxon>
        <taxon>Insecta</taxon>
        <taxon>Pterygota</taxon>
        <taxon>Neoptera</taxon>
        <taxon>Endopterygota</taxon>
        <taxon>Diptera</taxon>
        <taxon>Nematocera</taxon>
        <taxon>Culicoidea</taxon>
        <taxon>Culicidae</taxon>
        <taxon>Culicinae</taxon>
        <taxon>Culicini</taxon>
        <taxon>Culex</taxon>
        <taxon>Culex</taxon>
    </lineage>
</organism>
<dbReference type="PANTHER" id="PTHR16134:SF150">
    <property type="entry name" value="F-BOX_LRR-REPEAT PROTEIN 6-LIKE PROTEIN"/>
    <property type="match status" value="1"/>
</dbReference>
<dbReference type="InterPro" id="IPR032675">
    <property type="entry name" value="LRR_dom_sf"/>
</dbReference>
<dbReference type="SUPFAM" id="SSF81383">
    <property type="entry name" value="F-box domain"/>
    <property type="match status" value="2"/>
</dbReference>
<dbReference type="CDD" id="cd09917">
    <property type="entry name" value="F-box_SF"/>
    <property type="match status" value="1"/>
</dbReference>
<protein>
    <recommendedName>
        <fullName evidence="1">F-box domain-containing protein</fullName>
    </recommendedName>
</protein>
<dbReference type="InterPro" id="IPR001810">
    <property type="entry name" value="F-box_dom"/>
</dbReference>
<dbReference type="PANTHER" id="PTHR16134">
    <property type="entry name" value="F-BOX/TPR REPEAT PROTEIN POF3"/>
    <property type="match status" value="1"/>
</dbReference>
<accession>A0ABD1DFA2</accession>
<comment type="caution">
    <text evidence="2">The sequence shown here is derived from an EMBL/GenBank/DDBJ whole genome shotgun (WGS) entry which is preliminary data.</text>
</comment>
<dbReference type="InterPro" id="IPR036047">
    <property type="entry name" value="F-box-like_dom_sf"/>
</dbReference>
<dbReference type="Gene3D" id="3.80.10.10">
    <property type="entry name" value="Ribonuclease Inhibitor"/>
    <property type="match status" value="4"/>
</dbReference>
<sequence length="1466" mass="168361">MESTVDVLPIQELPDEILELILSLLSLKDQKSASLVCRRWNRLTVRPADVILVLNSNRDKVENYLNYLMTSNRCYKHLRIAAFPNPYAEVAAEVVINRFRHSLLSLELDELVNFRHIWELCSNIRCLNIVKCFGDAAIDEELVLSPLPRLRHLRTSTTFFHLRGIDVCQVAPNLTALSVDSESCDIPTNVLDYFAPRLTQLQLEQYWSKDHPIWRYRFPQLLRFRCQVGEDLEKDLANFLARCGNLQVISLGKHSVLSSRFFQNLTQSCKHLRELSLDKVQLGQTTFEQLCSLRQLKRLHICRAIVKVLNPDFAPSDLRELVLESADVQDMSSFNASLEAAFPKLVGFHIKHTFEEPLRLSNFKHLESVHLENTNFGLNSDLLAEFASLCRLHSISVRSLEFNIDKLKVKPDLCHIKRLSVWTQLDDNRLKLLTRLFPALTLLKLCGRLKCTAEGLREAKQLLPSSCEVQLFADGELLPRGDLKMRKDWCFNLRQLVPNLTSLTLLFSEDLPVPQPILDFISPCLRELDLQVNFPHEPTSHFHQIWHAKFPLLKRACYLERIDKSSQQPYDPASKLERFLDQSWPNLESAKLYRAQYNRWQYLDFLPANEEGPLFAQLSRTCSTLRELSLGMLKLQEEQLVQLCELPHLRVLHVEESTVHTPGLDSCRKVESLVELSLMTRPRSMSLSDEPSAILRGFSLNCKNLFEVAEHSFSGLEALEHLSVRQILPLSWNYLANLSTFPVLRTVTIFCDSTLTVTAKLNDEILHRLVEFFPNLTTLKLRRIGRCTPEGVLKTRELSRASQLLCSAKKSTDKFDNDAYHRTTIHNLPDDILLEIFSYLSIDYCQAASLVCRRWNVLAFGTNRVQLNVTILNRNRSMEKSYRRSLSRSKRPYRHLKLVDCRHSLVLQVLAKFTSNLNSLTLSCDVKLEHLAEIVQLCPNIRSLDIKFSNFEQISQKSVVLRPLVNLEILKVDIGFLNLPGINLSQLAPNVTSLTIVYSEDLAVPASVLDYYSPRLRELILLVNICLKRGTKIHNVWQTKFPLLQRFECHLGRHDGSDDPYDPITDMDRILEHCEHLHVAKFYRVTYLPRLTLKLSQLCTNLRELSLGMIRVTAQHFVHICQLQQLKYLHIEESTVETPNFQCYQVLDSLTELSLHAANFDNSYQFNDFVRHAFPALSSFRVHNCRDSYYIAEVKFWGLQLLEQLSVREIQPISWEFIVNLSSLPLLKTVTLICSNFPEYTLDHVPHVVSTSIQSLSILAELTDDDLGRLVCFFPNLRLLRLRNPTGCTADGIRKAQKLVPECLFEDFSDITVLDAIKYMSRNWAADVKPSTIANCFAKAGFVCPDADQQWNEDIQEDFPTITDDMMAHLSEGVSFSAYCNVDDDLTTAELMSDDDILEFVTEPKSVNGEDVEDTEDDPHQPLEVTSSMVRNTLGAMNNMLAATENVPAEMFGIYYALEQFLQQKY</sequence>
<name>A0ABD1DFA2_CULPP</name>
<dbReference type="SUPFAM" id="SSF52058">
    <property type="entry name" value="L domain-like"/>
    <property type="match status" value="1"/>
</dbReference>
<feature type="domain" description="F-box" evidence="1">
    <location>
        <begin position="822"/>
        <end position="869"/>
    </location>
</feature>
<reference evidence="2 3" key="1">
    <citation type="submission" date="2024-05" db="EMBL/GenBank/DDBJ databases">
        <title>Culex pipiens pipiens assembly and annotation.</title>
        <authorList>
            <person name="Alout H."/>
            <person name="Durand T."/>
        </authorList>
    </citation>
    <scope>NUCLEOTIDE SEQUENCE [LARGE SCALE GENOMIC DNA]</scope>
    <source>
        <strain evidence="2">HA-2024</strain>
        <tissue evidence="2">Whole body</tissue>
    </source>
</reference>
<keyword evidence="3" id="KW-1185">Reference proteome</keyword>
<evidence type="ECO:0000313" key="3">
    <source>
        <dbReference type="Proteomes" id="UP001562425"/>
    </source>
</evidence>
<evidence type="ECO:0000259" key="1">
    <source>
        <dbReference type="PROSITE" id="PS50181"/>
    </source>
</evidence>
<proteinExistence type="predicted"/>
<dbReference type="Proteomes" id="UP001562425">
    <property type="component" value="Unassembled WGS sequence"/>
</dbReference>
<dbReference type="SMART" id="SM00256">
    <property type="entry name" value="FBOX"/>
    <property type="match status" value="2"/>
</dbReference>
<feature type="domain" description="F-box" evidence="1">
    <location>
        <begin position="7"/>
        <end position="54"/>
    </location>
</feature>
<dbReference type="PROSITE" id="PS50181">
    <property type="entry name" value="FBOX"/>
    <property type="match status" value="2"/>
</dbReference>
<dbReference type="Pfam" id="PF12937">
    <property type="entry name" value="F-box-like"/>
    <property type="match status" value="2"/>
</dbReference>